<dbReference type="AlphaFoldDB" id="A0AAE0MIQ9"/>
<comment type="caution">
    <text evidence="2">The sequence shown here is derived from an EMBL/GenBank/DDBJ whole genome shotgun (WGS) entry which is preliminary data.</text>
</comment>
<dbReference type="EMBL" id="JAUEPO010000002">
    <property type="protein sequence ID" value="KAK3332554.1"/>
    <property type="molecule type" value="Genomic_DNA"/>
</dbReference>
<protein>
    <submittedName>
        <fullName evidence="2">Uncharacterized protein</fullName>
    </submittedName>
</protein>
<sequence>MGGTAGGANDFNAAGYTDSSSSSSKYATPDQSPPPKSPGENPPASPNTVESNNTPFKTPSLAQGMQMPTNPTIIQPPALQRPAAETPSNDLFDFTQFPANTVNTTFQGIQNGAAPLAGPSFTSYLPQEQLTNMYNTTWNNDPAAQGGFIDPASVPVFNPTYVNPQQPLYNAQFGASLPPAPPAQPAIPAPLVPTVHEGVKINHSRKDKHQAGNDPSTVYQKRPAMPSWGPPRGPRSRPTFEYSGKGVELYPSARYTSDELVSFFCGDAGVNAQTGRNLTLWVQNTPAQVNDRYHHNTSSGKCRYDRCPDRQGTILKGFFRVAFDERSNETASGLFDPFHNAGYMHLYCFEKLYDLAFLYHYGHQRYGFQVRPDVRHLNHESRNPMALTRDHHELLSVFNRWMAEQLPRCNALLMQHGDDPLVGFHPVEGSVPEEQRLWYQLTSEHLAREGEGRGRARAKRGVGTDIGTHKGNLERYFTLKNQQKRKRVTGDDDDDYVDDEEEGEEVTPRPNKRQKPLSPSRKRPLEIVVGGDSRPSKRARTRRESQQESEAITEALVSPHLTRQEARNVQHWIQGQPEHVQDRLLSMVPEYVKPVLDVHMLDNMGRLSTWKHREKQAKGGDPRRLGTYP</sequence>
<gene>
    <name evidence="2" type="ORF">B0T19DRAFT_415966</name>
</gene>
<name>A0AAE0MIQ9_9PEZI</name>
<proteinExistence type="predicted"/>
<feature type="region of interest" description="Disordered" evidence="1">
    <location>
        <begin position="1"/>
        <end position="76"/>
    </location>
</feature>
<dbReference type="Proteomes" id="UP001286456">
    <property type="component" value="Unassembled WGS sequence"/>
</dbReference>
<reference evidence="2" key="2">
    <citation type="submission" date="2023-06" db="EMBL/GenBank/DDBJ databases">
        <authorList>
            <consortium name="Lawrence Berkeley National Laboratory"/>
            <person name="Haridas S."/>
            <person name="Hensen N."/>
            <person name="Bonometti L."/>
            <person name="Westerberg I."/>
            <person name="Brannstrom I.O."/>
            <person name="Guillou S."/>
            <person name="Cros-Aarteil S."/>
            <person name="Calhoun S."/>
            <person name="Kuo A."/>
            <person name="Mondo S."/>
            <person name="Pangilinan J."/>
            <person name="Riley R."/>
            <person name="Labutti K."/>
            <person name="Andreopoulos B."/>
            <person name="Lipzen A."/>
            <person name="Chen C."/>
            <person name="Yanf M."/>
            <person name="Daum C."/>
            <person name="Ng V."/>
            <person name="Clum A."/>
            <person name="Steindorff A."/>
            <person name="Ohm R."/>
            <person name="Martin F."/>
            <person name="Silar P."/>
            <person name="Natvig D."/>
            <person name="Lalanne C."/>
            <person name="Gautier V."/>
            <person name="Ament-Velasquez S.L."/>
            <person name="Kruys A."/>
            <person name="Hutchinson M.I."/>
            <person name="Powell A.J."/>
            <person name="Barry K."/>
            <person name="Miller A.N."/>
            <person name="Grigoriev I.V."/>
            <person name="Debuchy R."/>
            <person name="Gladieux P."/>
            <person name="Thoren M.H."/>
            <person name="Johannesson H."/>
        </authorList>
    </citation>
    <scope>NUCLEOTIDE SEQUENCE</scope>
    <source>
        <strain evidence="2">SMH4131-1</strain>
    </source>
</reference>
<feature type="compositionally biased region" description="Acidic residues" evidence="1">
    <location>
        <begin position="491"/>
        <end position="505"/>
    </location>
</feature>
<keyword evidence="3" id="KW-1185">Reference proteome</keyword>
<feature type="region of interest" description="Disordered" evidence="1">
    <location>
        <begin position="484"/>
        <end position="551"/>
    </location>
</feature>
<evidence type="ECO:0000313" key="2">
    <source>
        <dbReference type="EMBL" id="KAK3332554.1"/>
    </source>
</evidence>
<feature type="region of interest" description="Disordered" evidence="1">
    <location>
        <begin position="448"/>
        <end position="469"/>
    </location>
</feature>
<feature type="region of interest" description="Disordered" evidence="1">
    <location>
        <begin position="203"/>
        <end position="239"/>
    </location>
</feature>
<reference evidence="2" key="1">
    <citation type="journal article" date="2023" name="Mol. Phylogenet. Evol.">
        <title>Genome-scale phylogeny and comparative genomics of the fungal order Sordariales.</title>
        <authorList>
            <person name="Hensen N."/>
            <person name="Bonometti L."/>
            <person name="Westerberg I."/>
            <person name="Brannstrom I.O."/>
            <person name="Guillou S."/>
            <person name="Cros-Aarteil S."/>
            <person name="Calhoun S."/>
            <person name="Haridas S."/>
            <person name="Kuo A."/>
            <person name="Mondo S."/>
            <person name="Pangilinan J."/>
            <person name="Riley R."/>
            <person name="LaButti K."/>
            <person name="Andreopoulos B."/>
            <person name="Lipzen A."/>
            <person name="Chen C."/>
            <person name="Yan M."/>
            <person name="Daum C."/>
            <person name="Ng V."/>
            <person name="Clum A."/>
            <person name="Steindorff A."/>
            <person name="Ohm R.A."/>
            <person name="Martin F."/>
            <person name="Silar P."/>
            <person name="Natvig D.O."/>
            <person name="Lalanne C."/>
            <person name="Gautier V."/>
            <person name="Ament-Velasquez S.L."/>
            <person name="Kruys A."/>
            <person name="Hutchinson M.I."/>
            <person name="Powell A.J."/>
            <person name="Barry K."/>
            <person name="Miller A.N."/>
            <person name="Grigoriev I.V."/>
            <person name="Debuchy R."/>
            <person name="Gladieux P."/>
            <person name="Hiltunen Thoren M."/>
            <person name="Johannesson H."/>
        </authorList>
    </citation>
    <scope>NUCLEOTIDE SEQUENCE</scope>
    <source>
        <strain evidence="2">SMH4131-1</strain>
    </source>
</reference>
<feature type="compositionally biased region" description="Polar residues" evidence="1">
    <location>
        <begin position="47"/>
        <end position="73"/>
    </location>
</feature>
<feature type="compositionally biased region" description="Pro residues" evidence="1">
    <location>
        <begin position="31"/>
        <end position="45"/>
    </location>
</feature>
<evidence type="ECO:0000313" key="3">
    <source>
        <dbReference type="Proteomes" id="UP001286456"/>
    </source>
</evidence>
<evidence type="ECO:0000256" key="1">
    <source>
        <dbReference type="SAM" id="MobiDB-lite"/>
    </source>
</evidence>
<accession>A0AAE0MIQ9</accession>
<organism evidence="2 3">
    <name type="scientific">Cercophora scortea</name>
    <dbReference type="NCBI Taxonomy" id="314031"/>
    <lineage>
        <taxon>Eukaryota</taxon>
        <taxon>Fungi</taxon>
        <taxon>Dikarya</taxon>
        <taxon>Ascomycota</taxon>
        <taxon>Pezizomycotina</taxon>
        <taxon>Sordariomycetes</taxon>
        <taxon>Sordariomycetidae</taxon>
        <taxon>Sordariales</taxon>
        <taxon>Lasiosphaeriaceae</taxon>
        <taxon>Cercophora</taxon>
    </lineage>
</organism>